<dbReference type="Proteomes" id="UP000032180">
    <property type="component" value="Chromosome 3"/>
</dbReference>
<evidence type="ECO:0008006" key="4">
    <source>
        <dbReference type="Google" id="ProtNLM"/>
    </source>
</evidence>
<proteinExistence type="predicted"/>
<evidence type="ECO:0000313" key="3">
    <source>
        <dbReference type="Proteomes" id="UP000032180"/>
    </source>
</evidence>
<evidence type="ECO:0000256" key="1">
    <source>
        <dbReference type="SAM" id="MobiDB-lite"/>
    </source>
</evidence>
<feature type="region of interest" description="Disordered" evidence="1">
    <location>
        <begin position="82"/>
        <end position="110"/>
    </location>
</feature>
<protein>
    <recommendedName>
        <fullName evidence="4">DUF834 domain-containing protein</fullName>
    </recommendedName>
</protein>
<sequence length="110" mass="11825">MEDEERRRRRAPKGGDERVDGVATLQRSSASMDGWTVFSLLLRIQRNKRRQKATTEEADGFGSNQRVDGLLLGDVMPSVRTASAGASSSDGIGWLNFAGGGGEESVGRAI</sequence>
<feature type="region of interest" description="Disordered" evidence="1">
    <location>
        <begin position="1"/>
        <end position="23"/>
    </location>
</feature>
<organism evidence="2 3">
    <name type="scientific">Leersia perrieri</name>
    <dbReference type="NCBI Taxonomy" id="77586"/>
    <lineage>
        <taxon>Eukaryota</taxon>
        <taxon>Viridiplantae</taxon>
        <taxon>Streptophyta</taxon>
        <taxon>Embryophyta</taxon>
        <taxon>Tracheophyta</taxon>
        <taxon>Spermatophyta</taxon>
        <taxon>Magnoliopsida</taxon>
        <taxon>Liliopsida</taxon>
        <taxon>Poales</taxon>
        <taxon>Poaceae</taxon>
        <taxon>BOP clade</taxon>
        <taxon>Oryzoideae</taxon>
        <taxon>Oryzeae</taxon>
        <taxon>Oryzinae</taxon>
        <taxon>Leersia</taxon>
    </lineage>
</organism>
<dbReference type="AlphaFoldDB" id="A0A0D9VYW8"/>
<name>A0A0D9VYW8_9ORYZ</name>
<evidence type="ECO:0000313" key="2">
    <source>
        <dbReference type="EnsemblPlants" id="LPERR03G28410.1"/>
    </source>
</evidence>
<dbReference type="Gramene" id="LPERR03G28410.1">
    <property type="protein sequence ID" value="LPERR03G28410.1"/>
    <property type="gene ID" value="LPERR03G28410"/>
</dbReference>
<reference evidence="2 3" key="1">
    <citation type="submission" date="2012-08" db="EMBL/GenBank/DDBJ databases">
        <title>Oryza genome evolution.</title>
        <authorList>
            <person name="Wing R.A."/>
        </authorList>
    </citation>
    <scope>NUCLEOTIDE SEQUENCE</scope>
</reference>
<keyword evidence="3" id="KW-1185">Reference proteome</keyword>
<reference evidence="2" key="3">
    <citation type="submission" date="2015-04" db="UniProtKB">
        <authorList>
            <consortium name="EnsemblPlants"/>
        </authorList>
    </citation>
    <scope>IDENTIFICATION</scope>
</reference>
<dbReference type="EnsemblPlants" id="LPERR03G28410.1">
    <property type="protein sequence ID" value="LPERR03G28410.1"/>
    <property type="gene ID" value="LPERR03G28410"/>
</dbReference>
<dbReference type="HOGENOM" id="CLU_2174634_0_0_1"/>
<reference evidence="3" key="2">
    <citation type="submission" date="2013-12" db="EMBL/GenBank/DDBJ databases">
        <authorList>
            <person name="Yu Y."/>
            <person name="Lee S."/>
            <person name="de Baynast K."/>
            <person name="Wissotski M."/>
            <person name="Liu L."/>
            <person name="Talag J."/>
            <person name="Goicoechea J."/>
            <person name="Angelova A."/>
            <person name="Jetty R."/>
            <person name="Kudrna D."/>
            <person name="Golser W."/>
            <person name="Rivera L."/>
            <person name="Zhang J."/>
            <person name="Wing R."/>
        </authorList>
    </citation>
    <scope>NUCLEOTIDE SEQUENCE</scope>
</reference>
<accession>A0A0D9VYW8</accession>
<feature type="compositionally biased region" description="Low complexity" evidence="1">
    <location>
        <begin position="82"/>
        <end position="93"/>
    </location>
</feature>